<dbReference type="RefSeq" id="WP_215822300.1">
    <property type="nucleotide sequence ID" value="NZ_JAGSOY010000137.1"/>
</dbReference>
<feature type="domain" description="Type II secretion system protein GspG C-terminal" evidence="1">
    <location>
        <begin position="28"/>
        <end position="120"/>
    </location>
</feature>
<evidence type="ECO:0000259" key="1">
    <source>
        <dbReference type="Pfam" id="PF08334"/>
    </source>
</evidence>
<dbReference type="EMBL" id="JAGSOY010000137">
    <property type="protein sequence ID" value="MBU2714027.1"/>
    <property type="molecule type" value="Genomic_DNA"/>
</dbReference>
<proteinExistence type="predicted"/>
<dbReference type="InterPro" id="IPR013545">
    <property type="entry name" value="T2SS_protein-GspG_C"/>
</dbReference>
<dbReference type="Proteomes" id="UP000690515">
    <property type="component" value="Unassembled WGS sequence"/>
</dbReference>
<dbReference type="SUPFAM" id="SSF54523">
    <property type="entry name" value="Pili subunits"/>
    <property type="match status" value="1"/>
</dbReference>
<dbReference type="Gene3D" id="3.30.700.10">
    <property type="entry name" value="Glycoprotein, Type 4 Pilin"/>
    <property type="match status" value="1"/>
</dbReference>
<accession>A0ABS5ZLI8</accession>
<comment type="caution">
    <text evidence="2">The sequence shown here is derived from an EMBL/GenBank/DDBJ whole genome shotgun (WGS) entry which is preliminary data.</text>
</comment>
<dbReference type="InterPro" id="IPR045584">
    <property type="entry name" value="Pilin-like"/>
</dbReference>
<evidence type="ECO:0000313" key="3">
    <source>
        <dbReference type="Proteomes" id="UP000690515"/>
    </source>
</evidence>
<gene>
    <name evidence="2" type="ORF">KCG35_23540</name>
</gene>
<organism evidence="2 3">
    <name type="scientific">Zooshikella harenae</name>
    <dbReference type="NCBI Taxonomy" id="2827238"/>
    <lineage>
        <taxon>Bacteria</taxon>
        <taxon>Pseudomonadati</taxon>
        <taxon>Pseudomonadota</taxon>
        <taxon>Gammaproteobacteria</taxon>
        <taxon>Oceanospirillales</taxon>
        <taxon>Zooshikellaceae</taxon>
        <taxon>Zooshikella</taxon>
    </lineage>
</organism>
<keyword evidence="3" id="KW-1185">Reference proteome</keyword>
<protein>
    <submittedName>
        <fullName evidence="2">Type II secretion system protein GspG</fullName>
    </submittedName>
</protein>
<name>A0ABS5ZLI8_9GAMM</name>
<dbReference type="Pfam" id="PF08334">
    <property type="entry name" value="T2SSG"/>
    <property type="match status" value="1"/>
</dbReference>
<evidence type="ECO:0000313" key="2">
    <source>
        <dbReference type="EMBL" id="MBU2714027.1"/>
    </source>
</evidence>
<sequence>MLAKIIASLTVILTFNTIKGYGHVIQEQETLKTLESISLALELFKLDLGYYPCTEDGGLLHLTENKTHSKAWLGPYLPKQYTDAWGNNFQYKFYCKQKNKIFLLYSIGKNKVDDSGNGDDIVIPPWK</sequence>
<reference evidence="2 3" key="1">
    <citation type="submission" date="2021-04" db="EMBL/GenBank/DDBJ databases">
        <authorList>
            <person name="Pira H."/>
            <person name="Risdian C."/>
            <person name="Wink J."/>
        </authorList>
    </citation>
    <scope>NUCLEOTIDE SEQUENCE [LARGE SCALE GENOMIC DNA]</scope>
    <source>
        <strain evidence="2 3">WH53</strain>
    </source>
</reference>